<feature type="domain" description="RNA polymerase sigma-70 region 2" evidence="5">
    <location>
        <begin position="16"/>
        <end position="80"/>
    </location>
</feature>
<dbReference type="RefSeq" id="WP_064024043.1">
    <property type="nucleotide sequence ID" value="NZ_LUUL01000007.1"/>
</dbReference>
<evidence type="ECO:0000259" key="5">
    <source>
        <dbReference type="Pfam" id="PF04542"/>
    </source>
</evidence>
<name>A0AA91DGW6_9GAMM</name>
<dbReference type="Pfam" id="PF04542">
    <property type="entry name" value="Sigma70_r2"/>
    <property type="match status" value="1"/>
</dbReference>
<comment type="similarity">
    <text evidence="1">Belongs to the sigma-70 factor family. ECF subfamily.</text>
</comment>
<comment type="caution">
    <text evidence="7">The sequence shown here is derived from an EMBL/GenBank/DDBJ whole genome shotgun (WGS) entry which is preliminary data.</text>
</comment>
<evidence type="ECO:0000256" key="1">
    <source>
        <dbReference type="ARBA" id="ARBA00010641"/>
    </source>
</evidence>
<evidence type="ECO:0000256" key="3">
    <source>
        <dbReference type="ARBA" id="ARBA00023082"/>
    </source>
</evidence>
<dbReference type="EMBL" id="LUUL01000007">
    <property type="protein sequence ID" value="OAI30291.1"/>
    <property type="molecule type" value="Genomic_DNA"/>
</dbReference>
<dbReference type="SUPFAM" id="SSF88946">
    <property type="entry name" value="Sigma2 domain of RNA polymerase sigma factors"/>
    <property type="match status" value="1"/>
</dbReference>
<dbReference type="InterPro" id="IPR036388">
    <property type="entry name" value="WH-like_DNA-bd_sf"/>
</dbReference>
<feature type="domain" description="RNA polymerase sigma factor 70 region 4 type 2" evidence="6">
    <location>
        <begin position="118"/>
        <end position="169"/>
    </location>
</feature>
<accession>A0AA91DGW6</accession>
<dbReference type="InterPro" id="IPR039425">
    <property type="entry name" value="RNA_pol_sigma-70-like"/>
</dbReference>
<dbReference type="InterPro" id="IPR013324">
    <property type="entry name" value="RNA_pol_sigma_r3/r4-like"/>
</dbReference>
<dbReference type="GO" id="GO:0006352">
    <property type="term" value="P:DNA-templated transcription initiation"/>
    <property type="evidence" value="ECO:0007669"/>
    <property type="project" value="InterPro"/>
</dbReference>
<dbReference type="AlphaFoldDB" id="A0AA91DGW6"/>
<dbReference type="Pfam" id="PF08281">
    <property type="entry name" value="Sigma70_r4_2"/>
    <property type="match status" value="1"/>
</dbReference>
<evidence type="ECO:0000256" key="2">
    <source>
        <dbReference type="ARBA" id="ARBA00023015"/>
    </source>
</evidence>
<dbReference type="InterPro" id="IPR013325">
    <property type="entry name" value="RNA_pol_sigma_r2"/>
</dbReference>
<keyword evidence="2" id="KW-0805">Transcription regulation</keyword>
<evidence type="ECO:0008006" key="9">
    <source>
        <dbReference type="Google" id="ProtNLM"/>
    </source>
</evidence>
<keyword evidence="4" id="KW-0804">Transcription</keyword>
<keyword evidence="3" id="KW-0731">Sigma factor</keyword>
<dbReference type="PANTHER" id="PTHR43133:SF63">
    <property type="entry name" value="RNA POLYMERASE SIGMA FACTOR FECI-RELATED"/>
    <property type="match status" value="1"/>
</dbReference>
<dbReference type="GO" id="GO:0003677">
    <property type="term" value="F:DNA binding"/>
    <property type="evidence" value="ECO:0007669"/>
    <property type="project" value="InterPro"/>
</dbReference>
<dbReference type="Gene3D" id="1.10.10.10">
    <property type="entry name" value="Winged helix-like DNA-binding domain superfamily/Winged helix DNA-binding domain"/>
    <property type="match status" value="1"/>
</dbReference>
<sequence>MNNPITADSMPLSQFFQECRDDLVGFFLRKLHCLDTAHDLAQETFIRLHFCEQRAPSQDRRALAFFIAGNLVVDHIRKENVRARYSPTDTGDSDLVDAVPCLRPGSEQHAIAGQELAAAQAALAELPETHRTAFYLSAIDGLTYAQIGARMGVSDRIIAKRIAQTLKHCRAKRDAQ</sequence>
<proteinExistence type="inferred from homology"/>
<evidence type="ECO:0000259" key="6">
    <source>
        <dbReference type="Pfam" id="PF08281"/>
    </source>
</evidence>
<dbReference type="InterPro" id="IPR007627">
    <property type="entry name" value="RNA_pol_sigma70_r2"/>
</dbReference>
<evidence type="ECO:0000256" key="4">
    <source>
        <dbReference type="ARBA" id="ARBA00023163"/>
    </source>
</evidence>
<dbReference type="Gene3D" id="1.10.1740.10">
    <property type="match status" value="1"/>
</dbReference>
<organism evidence="7 8">
    <name type="scientific">Methylomonas koyamae</name>
    <dbReference type="NCBI Taxonomy" id="702114"/>
    <lineage>
        <taxon>Bacteria</taxon>
        <taxon>Pseudomonadati</taxon>
        <taxon>Pseudomonadota</taxon>
        <taxon>Gammaproteobacteria</taxon>
        <taxon>Methylococcales</taxon>
        <taxon>Methylococcaceae</taxon>
        <taxon>Methylomonas</taxon>
    </lineage>
</organism>
<evidence type="ECO:0000313" key="7">
    <source>
        <dbReference type="EMBL" id="OAI30291.1"/>
    </source>
</evidence>
<dbReference type="InterPro" id="IPR013249">
    <property type="entry name" value="RNA_pol_sigma70_r4_t2"/>
</dbReference>
<evidence type="ECO:0000313" key="8">
    <source>
        <dbReference type="Proteomes" id="UP000077734"/>
    </source>
</evidence>
<dbReference type="GO" id="GO:0016987">
    <property type="term" value="F:sigma factor activity"/>
    <property type="evidence" value="ECO:0007669"/>
    <property type="project" value="UniProtKB-KW"/>
</dbReference>
<gene>
    <name evidence="7" type="ORF">A1356_21670</name>
</gene>
<dbReference type="PANTHER" id="PTHR43133">
    <property type="entry name" value="RNA POLYMERASE ECF-TYPE SIGMA FACTO"/>
    <property type="match status" value="1"/>
</dbReference>
<protein>
    <recommendedName>
        <fullName evidence="9">RNA polymerase subunit sigma-24</fullName>
    </recommendedName>
</protein>
<dbReference type="SUPFAM" id="SSF88659">
    <property type="entry name" value="Sigma3 and sigma4 domains of RNA polymerase sigma factors"/>
    <property type="match status" value="1"/>
</dbReference>
<dbReference type="InterPro" id="IPR014284">
    <property type="entry name" value="RNA_pol_sigma-70_dom"/>
</dbReference>
<dbReference type="Proteomes" id="UP000077734">
    <property type="component" value="Unassembled WGS sequence"/>
</dbReference>
<keyword evidence="8" id="KW-1185">Reference proteome</keyword>
<dbReference type="NCBIfam" id="TIGR02937">
    <property type="entry name" value="sigma70-ECF"/>
    <property type="match status" value="1"/>
</dbReference>
<reference evidence="7 8" key="1">
    <citation type="submission" date="2016-03" db="EMBL/GenBank/DDBJ databases">
        <authorList>
            <person name="Heylen K."/>
            <person name="De Vos P."/>
            <person name="Vekeman B."/>
        </authorList>
    </citation>
    <scope>NUCLEOTIDE SEQUENCE [LARGE SCALE GENOMIC DNA]</scope>
    <source>
        <strain evidence="7 8">R-49807</strain>
    </source>
</reference>